<dbReference type="AlphaFoldDB" id="A0AAV3RX94"/>
<accession>A0AAV3RX94</accession>
<keyword evidence="2" id="KW-1185">Reference proteome</keyword>
<name>A0AAV3RX94_LITER</name>
<proteinExistence type="predicted"/>
<comment type="caution">
    <text evidence="1">The sequence shown here is derived from an EMBL/GenBank/DDBJ whole genome shotgun (WGS) entry which is preliminary data.</text>
</comment>
<sequence>MMKFRRLMMFIWIMKFRGLVMFIWMLKFRGVYDVDMDAGVQGNDTVGGDNDVDVHDGVVGFSEARDVVESDRVDLGLDNMNDGGFTMDVVYDDFFNDEGPNLAYGAC</sequence>
<evidence type="ECO:0000313" key="2">
    <source>
        <dbReference type="Proteomes" id="UP001454036"/>
    </source>
</evidence>
<dbReference type="EMBL" id="BAABME010012283">
    <property type="protein sequence ID" value="GAA0184937.1"/>
    <property type="molecule type" value="Genomic_DNA"/>
</dbReference>
<dbReference type="Proteomes" id="UP001454036">
    <property type="component" value="Unassembled WGS sequence"/>
</dbReference>
<reference evidence="1 2" key="1">
    <citation type="submission" date="2024-01" db="EMBL/GenBank/DDBJ databases">
        <title>The complete chloroplast genome sequence of Lithospermum erythrorhizon: insights into the phylogenetic relationship among Boraginaceae species and the maternal lineages of purple gromwells.</title>
        <authorList>
            <person name="Okada T."/>
            <person name="Watanabe K."/>
        </authorList>
    </citation>
    <scope>NUCLEOTIDE SEQUENCE [LARGE SCALE GENOMIC DNA]</scope>
</reference>
<evidence type="ECO:0008006" key="3">
    <source>
        <dbReference type="Google" id="ProtNLM"/>
    </source>
</evidence>
<protein>
    <recommendedName>
        <fullName evidence="3">Transmembrane protein</fullName>
    </recommendedName>
</protein>
<evidence type="ECO:0000313" key="1">
    <source>
        <dbReference type="EMBL" id="GAA0184937.1"/>
    </source>
</evidence>
<gene>
    <name evidence="1" type="ORF">LIER_32225</name>
</gene>
<organism evidence="1 2">
    <name type="scientific">Lithospermum erythrorhizon</name>
    <name type="common">Purple gromwell</name>
    <name type="synonym">Lithospermum officinale var. erythrorhizon</name>
    <dbReference type="NCBI Taxonomy" id="34254"/>
    <lineage>
        <taxon>Eukaryota</taxon>
        <taxon>Viridiplantae</taxon>
        <taxon>Streptophyta</taxon>
        <taxon>Embryophyta</taxon>
        <taxon>Tracheophyta</taxon>
        <taxon>Spermatophyta</taxon>
        <taxon>Magnoliopsida</taxon>
        <taxon>eudicotyledons</taxon>
        <taxon>Gunneridae</taxon>
        <taxon>Pentapetalae</taxon>
        <taxon>asterids</taxon>
        <taxon>lamiids</taxon>
        <taxon>Boraginales</taxon>
        <taxon>Boraginaceae</taxon>
        <taxon>Boraginoideae</taxon>
        <taxon>Lithospermeae</taxon>
        <taxon>Lithospermum</taxon>
    </lineage>
</organism>